<reference evidence="1" key="1">
    <citation type="submission" date="2023-11" db="EMBL/GenBank/DDBJ databases">
        <title>Genome assemblies of two species of porcelain crab, Petrolisthes cinctipes and Petrolisthes manimaculis (Anomura: Porcellanidae).</title>
        <authorList>
            <person name="Angst P."/>
        </authorList>
    </citation>
    <scope>NUCLEOTIDE SEQUENCE</scope>
    <source>
        <strain evidence="1">PB745_02</strain>
        <tissue evidence="1">Gill</tissue>
    </source>
</reference>
<dbReference type="EMBL" id="JAWZYT010006544">
    <property type="protein sequence ID" value="KAK4287985.1"/>
    <property type="molecule type" value="Genomic_DNA"/>
</dbReference>
<gene>
    <name evidence="1" type="ORF">Pmani_038955</name>
</gene>
<keyword evidence="2" id="KW-1185">Reference proteome</keyword>
<dbReference type="AlphaFoldDB" id="A0AAE1NDD7"/>
<comment type="caution">
    <text evidence="1">The sequence shown here is derived from an EMBL/GenBank/DDBJ whole genome shotgun (WGS) entry which is preliminary data.</text>
</comment>
<protein>
    <submittedName>
        <fullName evidence="1">Uncharacterized protein</fullName>
    </submittedName>
</protein>
<dbReference type="Proteomes" id="UP001292094">
    <property type="component" value="Unassembled WGS sequence"/>
</dbReference>
<organism evidence="1 2">
    <name type="scientific">Petrolisthes manimaculis</name>
    <dbReference type="NCBI Taxonomy" id="1843537"/>
    <lineage>
        <taxon>Eukaryota</taxon>
        <taxon>Metazoa</taxon>
        <taxon>Ecdysozoa</taxon>
        <taxon>Arthropoda</taxon>
        <taxon>Crustacea</taxon>
        <taxon>Multicrustacea</taxon>
        <taxon>Malacostraca</taxon>
        <taxon>Eumalacostraca</taxon>
        <taxon>Eucarida</taxon>
        <taxon>Decapoda</taxon>
        <taxon>Pleocyemata</taxon>
        <taxon>Anomura</taxon>
        <taxon>Galatheoidea</taxon>
        <taxon>Porcellanidae</taxon>
        <taxon>Petrolisthes</taxon>
    </lineage>
</organism>
<accession>A0AAE1NDD7</accession>
<sequence length="129" mass="14605">MDTKQDVLDSWRSSWTLDLGTWTSMWTPDMEIWASSKTLWTWKSFLSYLFPSSASTGWLGDDLNGHQEASLSRPRISAFAGVIPAVLSHHYTMCRLVCLYTLTPTPPHPQPFSGYPFLTSDCGKRTMLP</sequence>
<proteinExistence type="predicted"/>
<name>A0AAE1NDD7_9EUCA</name>
<evidence type="ECO:0000313" key="2">
    <source>
        <dbReference type="Proteomes" id="UP001292094"/>
    </source>
</evidence>
<evidence type="ECO:0000313" key="1">
    <source>
        <dbReference type="EMBL" id="KAK4287985.1"/>
    </source>
</evidence>